<dbReference type="PANTHER" id="PTHR24243">
    <property type="entry name" value="G-PROTEIN COUPLED RECEPTOR"/>
    <property type="match status" value="1"/>
</dbReference>
<sequence length="437" mass="50139">MNVPVPNISSSTGTHTRRMSALDRMLFYMMLANAITFITTQVPFHLFLCVKGSVKGLDSNTSTFIRAVLLIWSSLYFGIAFYFYCLASPLFRQNYGLGFVGNVLSLIVFCTQDEFRKISTGLLFMLITISNFIHLWTLASDYLTVYNFALYPNNFMQCRFTYYIQNISRALSTYWMVTVALDRLIRTEYPMRRALSTYWMVTVALDRLIRTEYPMRSKKICTKHNVIIISIIYFIIFAAFWSFYLVPVTNLSFIAGTCASIQSPALTYFSNNIHLPVRAVLVCLIPVILMVLANARMIVNVRQSRRRVTDGTTIPSSDMNVPVASISNSSRKQSYRMSALDRMLFYMMLANAITFITTQVPYHLFICVRNNVPGLPSNTSSFIRAVLLIWSSLYFGIAFYFYCLASPLFRQKFIKMLKKAVCLHGITHSTAHRSRIH</sequence>
<dbReference type="Pfam" id="PF00001">
    <property type="entry name" value="7tm_1"/>
    <property type="match status" value="1"/>
</dbReference>
<keyword evidence="6" id="KW-0675">Receptor</keyword>
<evidence type="ECO:0000256" key="4">
    <source>
        <dbReference type="ARBA" id="ARBA00023040"/>
    </source>
</evidence>
<dbReference type="PANTHER" id="PTHR24243:SF230">
    <property type="entry name" value="G-PROTEIN COUPLED RECEPTORS FAMILY 1 PROFILE DOMAIN-CONTAINING PROTEIN"/>
    <property type="match status" value="1"/>
</dbReference>
<dbReference type="InterPro" id="IPR017452">
    <property type="entry name" value="GPCR_Rhodpsn_7TM"/>
</dbReference>
<keyword evidence="5 8" id="KW-0472">Membrane</keyword>
<comment type="subcellular location">
    <subcellularLocation>
        <location evidence="1">Membrane</location>
        <topology evidence="1">Multi-pass membrane protein</topology>
    </subcellularLocation>
</comment>
<evidence type="ECO:0000256" key="6">
    <source>
        <dbReference type="ARBA" id="ARBA00023170"/>
    </source>
</evidence>
<reference evidence="10" key="1">
    <citation type="submission" date="2021-02" db="EMBL/GenBank/DDBJ databases">
        <authorList>
            <person name="Nowell W R."/>
        </authorList>
    </citation>
    <scope>NUCLEOTIDE SEQUENCE</scope>
</reference>
<feature type="transmembrane region" description="Helical" evidence="8">
    <location>
        <begin position="122"/>
        <end position="143"/>
    </location>
</feature>
<feature type="transmembrane region" description="Helical" evidence="8">
    <location>
        <begin position="343"/>
        <end position="362"/>
    </location>
</feature>
<accession>A0A815GB85</accession>
<organism evidence="10 11">
    <name type="scientific">Adineta steineri</name>
    <dbReference type="NCBI Taxonomy" id="433720"/>
    <lineage>
        <taxon>Eukaryota</taxon>
        <taxon>Metazoa</taxon>
        <taxon>Spiralia</taxon>
        <taxon>Gnathifera</taxon>
        <taxon>Rotifera</taxon>
        <taxon>Eurotatoria</taxon>
        <taxon>Bdelloidea</taxon>
        <taxon>Adinetida</taxon>
        <taxon>Adinetidae</taxon>
        <taxon>Adineta</taxon>
    </lineage>
</organism>
<protein>
    <recommendedName>
        <fullName evidence="9">G-protein coupled receptors family 1 profile domain-containing protein</fullName>
    </recommendedName>
</protein>
<feature type="transmembrane region" description="Helical" evidence="8">
    <location>
        <begin position="63"/>
        <end position="84"/>
    </location>
</feature>
<evidence type="ECO:0000256" key="5">
    <source>
        <dbReference type="ARBA" id="ARBA00023136"/>
    </source>
</evidence>
<feature type="transmembrane region" description="Helical" evidence="8">
    <location>
        <begin position="163"/>
        <end position="185"/>
    </location>
</feature>
<evidence type="ECO:0000259" key="9">
    <source>
        <dbReference type="PROSITE" id="PS50262"/>
    </source>
</evidence>
<evidence type="ECO:0000256" key="2">
    <source>
        <dbReference type="ARBA" id="ARBA00022692"/>
    </source>
</evidence>
<dbReference type="GO" id="GO:0005886">
    <property type="term" value="C:plasma membrane"/>
    <property type="evidence" value="ECO:0007669"/>
    <property type="project" value="TreeGrafter"/>
</dbReference>
<keyword evidence="2 8" id="KW-0812">Transmembrane</keyword>
<comment type="caution">
    <text evidence="10">The sequence shown here is derived from an EMBL/GenBank/DDBJ whole genome shotgun (WGS) entry which is preliminary data.</text>
</comment>
<dbReference type="PROSITE" id="PS50262">
    <property type="entry name" value="G_PROTEIN_RECEP_F1_2"/>
    <property type="match status" value="1"/>
</dbReference>
<feature type="transmembrane region" description="Helical" evidence="8">
    <location>
        <begin position="225"/>
        <end position="244"/>
    </location>
</feature>
<dbReference type="AlphaFoldDB" id="A0A815GB85"/>
<name>A0A815GB85_9BILA</name>
<feature type="domain" description="G-protein coupled receptors family 1 profile" evidence="9">
    <location>
        <begin position="101"/>
        <end position="402"/>
    </location>
</feature>
<feature type="transmembrane region" description="Helical" evidence="8">
    <location>
        <begin position="279"/>
        <end position="299"/>
    </location>
</feature>
<gene>
    <name evidence="10" type="ORF">JYZ213_LOCUS34228</name>
</gene>
<evidence type="ECO:0000313" key="10">
    <source>
        <dbReference type="EMBL" id="CAF1336133.1"/>
    </source>
</evidence>
<dbReference type="Gene3D" id="1.20.1070.10">
    <property type="entry name" value="Rhodopsin 7-helix transmembrane proteins"/>
    <property type="match status" value="2"/>
</dbReference>
<dbReference type="EMBL" id="CAJNOG010000687">
    <property type="protein sequence ID" value="CAF1336133.1"/>
    <property type="molecule type" value="Genomic_DNA"/>
</dbReference>
<keyword evidence="3 8" id="KW-1133">Transmembrane helix</keyword>
<feature type="transmembrane region" description="Helical" evidence="8">
    <location>
        <begin position="382"/>
        <end position="409"/>
    </location>
</feature>
<evidence type="ECO:0000256" key="8">
    <source>
        <dbReference type="SAM" id="Phobius"/>
    </source>
</evidence>
<dbReference type="GO" id="GO:0004930">
    <property type="term" value="F:G protein-coupled receptor activity"/>
    <property type="evidence" value="ECO:0007669"/>
    <property type="project" value="UniProtKB-KW"/>
</dbReference>
<evidence type="ECO:0000256" key="1">
    <source>
        <dbReference type="ARBA" id="ARBA00004141"/>
    </source>
</evidence>
<dbReference type="Proteomes" id="UP000663845">
    <property type="component" value="Unassembled WGS sequence"/>
</dbReference>
<keyword evidence="4" id="KW-0297">G-protein coupled receptor</keyword>
<evidence type="ECO:0000256" key="3">
    <source>
        <dbReference type="ARBA" id="ARBA00022989"/>
    </source>
</evidence>
<feature type="transmembrane region" description="Helical" evidence="8">
    <location>
        <begin position="26"/>
        <end position="51"/>
    </location>
</feature>
<evidence type="ECO:0000256" key="7">
    <source>
        <dbReference type="ARBA" id="ARBA00023224"/>
    </source>
</evidence>
<proteinExistence type="predicted"/>
<evidence type="ECO:0000313" key="11">
    <source>
        <dbReference type="Proteomes" id="UP000663845"/>
    </source>
</evidence>
<dbReference type="SUPFAM" id="SSF81321">
    <property type="entry name" value="Family A G protein-coupled receptor-like"/>
    <property type="match status" value="2"/>
</dbReference>
<keyword evidence="7" id="KW-0807">Transducer</keyword>
<dbReference type="InterPro" id="IPR000276">
    <property type="entry name" value="GPCR_Rhodpsn"/>
</dbReference>